<evidence type="ECO:0000313" key="3">
    <source>
        <dbReference type="EMBL" id="PHH64590.1"/>
    </source>
</evidence>
<dbReference type="AlphaFoldDB" id="A0A2C5YAU5"/>
<evidence type="ECO:0000313" key="4">
    <source>
        <dbReference type="Proteomes" id="UP000226192"/>
    </source>
</evidence>
<keyword evidence="4" id="KW-1185">Reference proteome</keyword>
<keyword evidence="2" id="KW-0732">Signal</keyword>
<reference evidence="3 4" key="1">
    <citation type="submission" date="2017-06" db="EMBL/GenBank/DDBJ databases">
        <title>Ant-infecting Ophiocordyceps genomes reveal a high diversity of potential behavioral manipulation genes and a possible major role for enterotoxins.</title>
        <authorList>
            <person name="De Bekker C."/>
            <person name="Evans H.C."/>
            <person name="Brachmann A."/>
            <person name="Hughes D.P."/>
        </authorList>
    </citation>
    <scope>NUCLEOTIDE SEQUENCE [LARGE SCALE GENOMIC DNA]</scope>
    <source>
        <strain evidence="3 4">Map64</strain>
    </source>
</reference>
<dbReference type="OrthoDB" id="5420777at2759"/>
<sequence length="820" mass="85752">MRFSALCLVCALELCAASTFIARLANRSFYPLVNTSRPLDSSSAPSASSRSLGSAPVLLATSAATHGSTSRISWVPATSTPSTLLNRTAQAQRLVAPTPASSFATRANLTFITTSQPLITPAPSSGFVLTVTVDCANGTNRTECRWMPPANMTRIFRPMQTAINPDECTTMSDPSRPLTSFSVVYTSTVTFWGNRSAYTPPYEPMTLPNYCVSSRFADPFDWEDLMAPSIFSKVMMAPFDHQIGDYTMPQPRMGFTFVTTAKNPSVVFSEEPAPEYSPSWSTPGDKDGGVHKPAIPENENSRAAPANNGNHKPVDDAKHVDGPKPADNREPPGNSKPVDNTPKPVDNSKPVNNNPKPVDNNPKPVNNHPKPVDNPRPVDNNPRPVDNSRPVDNNPRPVGNTPRPVNNNPRPVGNNPRPVDNSKPAPYAGQMSGGGPGNANSINGGNNNVGLARFGSDLNGGLRAVPDTNRQGLSVPPQSSYAIAARASQVAINGQTFSDLRFGQTSVVNVGGDAFTIFPSSVVGQGSTLRKPAPNPTGVWISTPTTAVVGGLPVTVKGPKAIIGSSTMDIPETATSTVIQGQPVSIGPGSVVVGQESLAFEAVVPSRETHVMVKDAQLITASGRSVVVVHSTTFTYGLGIPATALFVGSDTVSIGPSGVSVHGRSLGGPTVGVGALDFEAIGGNAITEIGPNVAVIDHTTVTVGPGSHETTRVIAGDTYTLGPGGITASGWTLAYPFGEEVVTTFYPARTRKHVLAAETGAAMDLGVLDGAGQDGQDDGWGQADEKKGTSIKKGAAASLNASMCWKTFCIAMGVWGLFLV</sequence>
<dbReference type="EMBL" id="NJET01000028">
    <property type="protein sequence ID" value="PHH64590.1"/>
    <property type="molecule type" value="Genomic_DNA"/>
</dbReference>
<accession>A0A2C5YAU5</accession>
<name>A0A2C5YAU5_9HYPO</name>
<comment type="caution">
    <text evidence="3">The sequence shown here is derived from an EMBL/GenBank/DDBJ whole genome shotgun (WGS) entry which is preliminary data.</text>
</comment>
<feature type="signal peptide" evidence="2">
    <location>
        <begin position="1"/>
        <end position="17"/>
    </location>
</feature>
<evidence type="ECO:0000256" key="2">
    <source>
        <dbReference type="SAM" id="SignalP"/>
    </source>
</evidence>
<proteinExistence type="predicted"/>
<feature type="compositionally biased region" description="Basic and acidic residues" evidence="1">
    <location>
        <begin position="312"/>
        <end position="330"/>
    </location>
</feature>
<organism evidence="3 4">
    <name type="scientific">Ophiocordyceps australis</name>
    <dbReference type="NCBI Taxonomy" id="1399860"/>
    <lineage>
        <taxon>Eukaryota</taxon>
        <taxon>Fungi</taxon>
        <taxon>Dikarya</taxon>
        <taxon>Ascomycota</taxon>
        <taxon>Pezizomycotina</taxon>
        <taxon>Sordariomycetes</taxon>
        <taxon>Hypocreomycetidae</taxon>
        <taxon>Hypocreales</taxon>
        <taxon>Ophiocordycipitaceae</taxon>
        <taxon>Ophiocordyceps</taxon>
    </lineage>
</organism>
<protein>
    <submittedName>
        <fullName evidence="3">Uncharacterized protein</fullName>
    </submittedName>
</protein>
<feature type="compositionally biased region" description="Low complexity" evidence="1">
    <location>
        <begin position="342"/>
        <end position="419"/>
    </location>
</feature>
<feature type="chain" id="PRO_5012835503" evidence="2">
    <location>
        <begin position="18"/>
        <end position="820"/>
    </location>
</feature>
<evidence type="ECO:0000256" key="1">
    <source>
        <dbReference type="SAM" id="MobiDB-lite"/>
    </source>
</evidence>
<dbReference type="Proteomes" id="UP000226192">
    <property type="component" value="Unassembled WGS sequence"/>
</dbReference>
<gene>
    <name evidence="3" type="ORF">CDD81_4201</name>
</gene>
<dbReference type="STRING" id="1399860.A0A2C5YAU5"/>
<feature type="region of interest" description="Disordered" evidence="1">
    <location>
        <begin position="269"/>
        <end position="444"/>
    </location>
</feature>